<protein>
    <submittedName>
        <fullName evidence="2">ABC-2 type transport system permease protein</fullName>
    </submittedName>
</protein>
<reference evidence="2 3" key="1">
    <citation type="submission" date="2018-05" db="EMBL/GenBank/DDBJ databases">
        <title>Genomic Encyclopedia of Type Strains, Phase IV (KMG-IV): sequencing the most valuable type-strain genomes for metagenomic binning, comparative biology and taxonomic classification.</title>
        <authorList>
            <person name="Goeker M."/>
        </authorList>
    </citation>
    <scope>NUCLEOTIDE SEQUENCE [LARGE SCALE GENOMIC DNA]</scope>
    <source>
        <strain evidence="2 3">DSM 24906</strain>
    </source>
</reference>
<keyword evidence="1" id="KW-0812">Transmembrane</keyword>
<keyword evidence="1" id="KW-1133">Transmembrane helix</keyword>
<feature type="transmembrane region" description="Helical" evidence="1">
    <location>
        <begin position="406"/>
        <end position="431"/>
    </location>
</feature>
<feature type="transmembrane region" description="Helical" evidence="1">
    <location>
        <begin position="193"/>
        <end position="210"/>
    </location>
</feature>
<name>A0AA45C6S1_9BACT</name>
<feature type="transmembrane region" description="Helical" evidence="1">
    <location>
        <begin position="483"/>
        <end position="503"/>
    </location>
</feature>
<evidence type="ECO:0000256" key="1">
    <source>
        <dbReference type="SAM" id="Phobius"/>
    </source>
</evidence>
<dbReference type="EMBL" id="QGGI01000008">
    <property type="protein sequence ID" value="PWJ93173.1"/>
    <property type="molecule type" value="Genomic_DNA"/>
</dbReference>
<feature type="transmembrane region" description="Helical" evidence="1">
    <location>
        <begin position="153"/>
        <end position="181"/>
    </location>
</feature>
<feature type="transmembrane region" description="Helical" evidence="1">
    <location>
        <begin position="333"/>
        <end position="356"/>
    </location>
</feature>
<accession>A0AA45C6S1</accession>
<feature type="transmembrane region" description="Helical" evidence="1">
    <location>
        <begin position="249"/>
        <end position="270"/>
    </location>
</feature>
<evidence type="ECO:0000313" key="2">
    <source>
        <dbReference type="EMBL" id="PWJ93173.1"/>
    </source>
</evidence>
<organism evidence="2 3">
    <name type="scientific">Oceanotoga teriensis</name>
    <dbReference type="NCBI Taxonomy" id="515440"/>
    <lineage>
        <taxon>Bacteria</taxon>
        <taxon>Thermotogati</taxon>
        <taxon>Thermotogota</taxon>
        <taxon>Thermotogae</taxon>
        <taxon>Petrotogales</taxon>
        <taxon>Petrotogaceae</taxon>
        <taxon>Oceanotoga</taxon>
    </lineage>
</organism>
<keyword evidence="1" id="KW-0472">Membrane</keyword>
<dbReference type="Proteomes" id="UP000245921">
    <property type="component" value="Unassembled WGS sequence"/>
</dbReference>
<dbReference type="AlphaFoldDB" id="A0AA45C6S1"/>
<keyword evidence="3" id="KW-1185">Reference proteome</keyword>
<feature type="transmembrane region" description="Helical" evidence="1">
    <location>
        <begin position="35"/>
        <end position="57"/>
    </location>
</feature>
<gene>
    <name evidence="2" type="ORF">C7380_1082</name>
</gene>
<feature type="transmembrane region" description="Helical" evidence="1">
    <location>
        <begin position="119"/>
        <end position="147"/>
    </location>
</feature>
<feature type="transmembrane region" description="Helical" evidence="1">
    <location>
        <begin position="303"/>
        <end position="327"/>
    </location>
</feature>
<proteinExistence type="predicted"/>
<evidence type="ECO:0000313" key="3">
    <source>
        <dbReference type="Proteomes" id="UP000245921"/>
    </source>
</evidence>
<sequence length="520" mass="59460">MEELKLLLKYSFKNKSRPKNKGLFKSNNTSSISNAFLYMLPALIFGFMLITSLTPIFKYTNIPIYENSKITIADTIVSLYFLIMSIMFVLQYSSTIVTSLFENDNLILLLTFPIKKSSIFLSSAIESFVLSSINLGMLLAVIISYLIANPNNIFLSIISSVLFIVMLISLGLLIGMIISLFIGKTAAKRTAQIIYFMGIIVFVLVINLFSNSDIQKINNSFSPIIDKADIFLNPIWPHVYLLKAFHGNINSSLIILSILIISTIFLIIYLNKIELNISNKKNKHKDMKIKVSKFTLLKKEFKLLFRNSSIFFMIIYPLILPLIFIITGNIENISLNIFFIVFSALYSAYISIYSIIEDYNIWPLPILIPLQYNKQIKIKSIISSFIYILEYIIFIIIISFMKGFSIYNIIMIIPVSLILYFSALWGTKMFINDPHRDTSNKNNILKFGESIKIQISMVLISLSIFLPSSYIEKIINGSISLNIYITLLLILIPIIVITMLLIFSKKLIISIDKLIQKNLY</sequence>
<dbReference type="RefSeq" id="WP_109604705.1">
    <property type="nucleotide sequence ID" value="NZ_QGGI01000008.1"/>
</dbReference>
<feature type="transmembrane region" description="Helical" evidence="1">
    <location>
        <begin position="77"/>
        <end position="98"/>
    </location>
</feature>
<feature type="transmembrane region" description="Helical" evidence="1">
    <location>
        <begin position="376"/>
        <end position="400"/>
    </location>
</feature>
<comment type="caution">
    <text evidence="2">The sequence shown here is derived from an EMBL/GenBank/DDBJ whole genome shotgun (WGS) entry which is preliminary data.</text>
</comment>
<feature type="transmembrane region" description="Helical" evidence="1">
    <location>
        <begin position="451"/>
        <end position="471"/>
    </location>
</feature>